<keyword evidence="1" id="KW-0472">Membrane</keyword>
<keyword evidence="1" id="KW-0812">Transmembrane</keyword>
<evidence type="ECO:0000313" key="2">
    <source>
        <dbReference type="EMBL" id="SFF37651.1"/>
    </source>
</evidence>
<keyword evidence="3" id="KW-1185">Reference proteome</keyword>
<evidence type="ECO:0000256" key="1">
    <source>
        <dbReference type="SAM" id="Phobius"/>
    </source>
</evidence>
<feature type="transmembrane region" description="Helical" evidence="1">
    <location>
        <begin position="21"/>
        <end position="39"/>
    </location>
</feature>
<dbReference type="AlphaFoldDB" id="A0A1I2IAS5"/>
<proteinExistence type="predicted"/>
<evidence type="ECO:0000313" key="3">
    <source>
        <dbReference type="Proteomes" id="UP000183410"/>
    </source>
</evidence>
<keyword evidence="1" id="KW-1133">Transmembrane helix</keyword>
<organism evidence="2 3">
    <name type="scientific">Paenibacillus algorifonticola</name>
    <dbReference type="NCBI Taxonomy" id="684063"/>
    <lineage>
        <taxon>Bacteria</taxon>
        <taxon>Bacillati</taxon>
        <taxon>Bacillota</taxon>
        <taxon>Bacilli</taxon>
        <taxon>Bacillales</taxon>
        <taxon>Paenibacillaceae</taxon>
        <taxon>Paenibacillus</taxon>
    </lineage>
</organism>
<gene>
    <name evidence="2" type="ORF">SAMN04487969_1315</name>
</gene>
<dbReference type="Proteomes" id="UP000183410">
    <property type="component" value="Unassembled WGS sequence"/>
</dbReference>
<accession>A0A1I2IAS5</accession>
<sequence>MALLFLRKEGSVMEKSNIFKKILAIMGLLLIPIIGLYSYSNQISIKVVEEQIRQNSGDKLSFFVQQIDAEFDQYMISVNNLAIEPLVRAFITLPSSSTNSELFEAKLSVQEDLEIKGKAGILQRAYTLYAPRSGEVVSTHGSISYKQMFVDTVHKGELKPFIWTYSVEDNSRIPNAFVYRIVEPLFVYEELEQALATLFYIMKMTPQSLRVQRTWSELMNCCLCLRSIRRRSSKGLFWHRCKIKSI</sequence>
<reference evidence="3" key="1">
    <citation type="submission" date="2016-10" db="EMBL/GenBank/DDBJ databases">
        <authorList>
            <person name="Varghese N."/>
            <person name="Submissions S."/>
        </authorList>
    </citation>
    <scope>NUCLEOTIDE SEQUENCE [LARGE SCALE GENOMIC DNA]</scope>
    <source>
        <strain evidence="3">CGMCC 1.10223</strain>
    </source>
</reference>
<dbReference type="EMBL" id="FONN01000031">
    <property type="protein sequence ID" value="SFF37651.1"/>
    <property type="molecule type" value="Genomic_DNA"/>
</dbReference>
<name>A0A1I2IAS5_9BACL</name>
<protein>
    <submittedName>
        <fullName evidence="2">Uncharacterized protein</fullName>
    </submittedName>
</protein>